<comment type="caution">
    <text evidence="4">The sequence shown here is derived from an EMBL/GenBank/DDBJ whole genome shotgun (WGS) entry which is preliminary data.</text>
</comment>
<feature type="region of interest" description="Disordered" evidence="3">
    <location>
        <begin position="607"/>
        <end position="629"/>
    </location>
</feature>
<dbReference type="CDD" id="cd05819">
    <property type="entry name" value="NHL"/>
    <property type="match status" value="1"/>
</dbReference>
<dbReference type="EMBL" id="JACXAA010000008">
    <property type="protein sequence ID" value="MBD2755285.1"/>
    <property type="molecule type" value="Genomic_DNA"/>
</dbReference>
<accession>A0A927B448</accession>
<feature type="repeat" description="NHL" evidence="2">
    <location>
        <begin position="95"/>
        <end position="131"/>
    </location>
</feature>
<keyword evidence="5" id="KW-1185">Reference proteome</keyword>
<feature type="repeat" description="NHL" evidence="2">
    <location>
        <begin position="201"/>
        <end position="237"/>
    </location>
</feature>
<dbReference type="GO" id="GO:0008270">
    <property type="term" value="F:zinc ion binding"/>
    <property type="evidence" value="ECO:0007669"/>
    <property type="project" value="UniProtKB-KW"/>
</dbReference>
<evidence type="ECO:0000256" key="1">
    <source>
        <dbReference type="ARBA" id="ARBA00022737"/>
    </source>
</evidence>
<gene>
    <name evidence="4" type="ORF">IC230_20460</name>
</gene>
<dbReference type="InterPro" id="IPR013783">
    <property type="entry name" value="Ig-like_fold"/>
</dbReference>
<dbReference type="InterPro" id="IPR011042">
    <property type="entry name" value="6-blade_b-propeller_TolB-like"/>
</dbReference>
<keyword evidence="1" id="KW-0677">Repeat</keyword>
<evidence type="ECO:0000313" key="4">
    <source>
        <dbReference type="EMBL" id="MBD2755285.1"/>
    </source>
</evidence>
<dbReference type="InterPro" id="IPR050952">
    <property type="entry name" value="TRIM-NHL_E3_ligases"/>
</dbReference>
<organism evidence="4 5">
    <name type="scientific">Spirosoma validum</name>
    <dbReference type="NCBI Taxonomy" id="2771355"/>
    <lineage>
        <taxon>Bacteria</taxon>
        <taxon>Pseudomonadati</taxon>
        <taxon>Bacteroidota</taxon>
        <taxon>Cytophagia</taxon>
        <taxon>Cytophagales</taxon>
        <taxon>Cytophagaceae</taxon>
        <taxon>Spirosoma</taxon>
    </lineage>
</organism>
<dbReference type="RefSeq" id="WP_191040915.1">
    <property type="nucleotide sequence ID" value="NZ_JACXAA010000008.1"/>
</dbReference>
<name>A0A927B448_9BACT</name>
<dbReference type="SUPFAM" id="SSF63829">
    <property type="entry name" value="Calcium-dependent phosphotriesterase"/>
    <property type="match status" value="1"/>
</dbReference>
<evidence type="ECO:0000256" key="2">
    <source>
        <dbReference type="PROSITE-ProRule" id="PRU00504"/>
    </source>
</evidence>
<dbReference type="AlphaFoldDB" id="A0A927B448"/>
<proteinExistence type="predicted"/>
<feature type="repeat" description="NHL" evidence="2">
    <location>
        <begin position="41"/>
        <end position="78"/>
    </location>
</feature>
<dbReference type="Gene3D" id="2.60.40.10">
    <property type="entry name" value="Immunoglobulins"/>
    <property type="match status" value="1"/>
</dbReference>
<feature type="compositionally biased region" description="Basic and acidic residues" evidence="3">
    <location>
        <begin position="620"/>
        <end position="629"/>
    </location>
</feature>
<dbReference type="PANTHER" id="PTHR24104:SF25">
    <property type="entry name" value="PROTEIN LIN-41"/>
    <property type="match status" value="1"/>
</dbReference>
<dbReference type="Pfam" id="PF01436">
    <property type="entry name" value="NHL"/>
    <property type="match status" value="2"/>
</dbReference>
<dbReference type="PROSITE" id="PS51125">
    <property type="entry name" value="NHL"/>
    <property type="match status" value="3"/>
</dbReference>
<reference evidence="4" key="1">
    <citation type="submission" date="2020-09" db="EMBL/GenBank/DDBJ databases">
        <authorList>
            <person name="Kim M.K."/>
        </authorList>
    </citation>
    <scope>NUCLEOTIDE SEQUENCE</scope>
    <source>
        <strain evidence="4">BT704</strain>
    </source>
</reference>
<dbReference type="PANTHER" id="PTHR24104">
    <property type="entry name" value="E3 UBIQUITIN-PROTEIN LIGASE NHLRC1-RELATED"/>
    <property type="match status" value="1"/>
</dbReference>
<evidence type="ECO:0000256" key="3">
    <source>
        <dbReference type="SAM" id="MobiDB-lite"/>
    </source>
</evidence>
<protein>
    <submittedName>
        <fullName evidence="4">NHL repeat-containing protein</fullName>
    </submittedName>
</protein>
<dbReference type="InterPro" id="IPR001258">
    <property type="entry name" value="NHL_repeat"/>
</dbReference>
<dbReference type="Proteomes" id="UP000653797">
    <property type="component" value="Unassembled WGS sequence"/>
</dbReference>
<evidence type="ECO:0000313" key="5">
    <source>
        <dbReference type="Proteomes" id="UP000653797"/>
    </source>
</evidence>
<sequence length="629" mass="63445">MTLFTSTKRAVPLGLGLVLWLYCSSLTLAQVITTVAGGNGYGAAPTQLSLPYGVWLDAAGNLYVGDYSNNRVQKFPPNANSATPGVTVAGGNGQGAGATQLVQPSGIFVDGAGNLYVADSFNNRVQKFPPNANSATPGVTVAGGNGRGAAATQLDYPQCVFVDGAGYLFVSDFYNHRVLKYPPNSNSATPGVTVAGGNGQGAAPTQLNQPVGVFVDGAGNLLVSDYVNNRVQKFPPNSTQASTGVTVAANQLNQPVGVFVDGAGNLAVCSFSQVLVYPPNSTSATAGVVVAGGNGQALTSPAGIFVDAQSNLFVVERFNYRVQKYAYPPLITSQPEAGPAVCAGSSVTAQVGAISTYPGLSLSYRWYSSSGPLSGQTSPTLSVTGRPDLSYYVMVTSSNGLSTSSEGFSPLVLPRPTVRLVASGPLSAANPSVTLTASGAATYQFSPGASQVGNGPTATVTSPGPYLVIGAGANGCFNTASVTVDQLLGPDLTPLLYARPTIVNATTPVSVVVDLVELNGVATSGPLSLKISQQAGLSLSLPASATSVGGRPVSNSAWSLSGPSGGYYTLSSQQVISGGGLLSVGLTGRFSGVGSTGSLAISGTLVGGSGGEQKATNNTDADRLEYFQP</sequence>
<dbReference type="Gene3D" id="2.120.10.30">
    <property type="entry name" value="TolB, C-terminal domain"/>
    <property type="match status" value="2"/>
</dbReference>